<gene>
    <name evidence="2" type="ORF">VNO80_11514</name>
</gene>
<proteinExistence type="predicted"/>
<evidence type="ECO:0000313" key="3">
    <source>
        <dbReference type="Proteomes" id="UP001374584"/>
    </source>
</evidence>
<dbReference type="AlphaFoldDB" id="A0AAN9NAI6"/>
<organism evidence="2 3">
    <name type="scientific">Phaseolus coccineus</name>
    <name type="common">Scarlet runner bean</name>
    <name type="synonym">Phaseolus multiflorus</name>
    <dbReference type="NCBI Taxonomy" id="3886"/>
    <lineage>
        <taxon>Eukaryota</taxon>
        <taxon>Viridiplantae</taxon>
        <taxon>Streptophyta</taxon>
        <taxon>Embryophyta</taxon>
        <taxon>Tracheophyta</taxon>
        <taxon>Spermatophyta</taxon>
        <taxon>Magnoliopsida</taxon>
        <taxon>eudicotyledons</taxon>
        <taxon>Gunneridae</taxon>
        <taxon>Pentapetalae</taxon>
        <taxon>rosids</taxon>
        <taxon>fabids</taxon>
        <taxon>Fabales</taxon>
        <taxon>Fabaceae</taxon>
        <taxon>Papilionoideae</taxon>
        <taxon>50 kb inversion clade</taxon>
        <taxon>NPAAA clade</taxon>
        <taxon>indigoferoid/millettioid clade</taxon>
        <taxon>Phaseoleae</taxon>
        <taxon>Phaseolus</taxon>
    </lineage>
</organism>
<accession>A0AAN9NAI6</accession>
<comment type="caution">
    <text evidence="2">The sequence shown here is derived from an EMBL/GenBank/DDBJ whole genome shotgun (WGS) entry which is preliminary data.</text>
</comment>
<keyword evidence="1" id="KW-0812">Transmembrane</keyword>
<dbReference type="Proteomes" id="UP001374584">
    <property type="component" value="Unassembled WGS sequence"/>
</dbReference>
<evidence type="ECO:0000256" key="1">
    <source>
        <dbReference type="SAM" id="Phobius"/>
    </source>
</evidence>
<reference evidence="2 3" key="1">
    <citation type="submission" date="2024-01" db="EMBL/GenBank/DDBJ databases">
        <title>The genomes of 5 underutilized Papilionoideae crops provide insights into root nodulation and disease resistanc.</title>
        <authorList>
            <person name="Jiang F."/>
        </authorList>
    </citation>
    <scope>NUCLEOTIDE SEQUENCE [LARGE SCALE GENOMIC DNA]</scope>
    <source>
        <strain evidence="2">JINMINGXINNONG_FW02</strain>
        <tissue evidence="2">Leaves</tissue>
    </source>
</reference>
<keyword evidence="1" id="KW-1133">Transmembrane helix</keyword>
<dbReference type="EMBL" id="JAYMYR010000004">
    <property type="protein sequence ID" value="KAK7369475.1"/>
    <property type="molecule type" value="Genomic_DNA"/>
</dbReference>
<protein>
    <submittedName>
        <fullName evidence="2">Uncharacterized protein</fullName>
    </submittedName>
</protein>
<keyword evidence="3" id="KW-1185">Reference proteome</keyword>
<keyword evidence="1" id="KW-0472">Membrane</keyword>
<name>A0AAN9NAI6_PHACN</name>
<feature type="transmembrane region" description="Helical" evidence="1">
    <location>
        <begin position="12"/>
        <end position="31"/>
    </location>
</feature>
<sequence length="132" mass="14295">MRDIYILMKEGTLTSSSAIYMVLLMFFGPAVSASTPTSIPNLVVNEVRWLRSFVQSFSTKSITAPSHSITAPPHSVTVPSRVDSPNLGSCFCLCSTTERLPCLRKDFASLANFSQNTCGISVEEKQLSVSGV</sequence>
<evidence type="ECO:0000313" key="2">
    <source>
        <dbReference type="EMBL" id="KAK7369475.1"/>
    </source>
</evidence>